<reference evidence="9 10" key="1">
    <citation type="submission" date="2023-02" db="EMBL/GenBank/DDBJ databases">
        <title>Oceanobacillus kimchii IFOP_LL358 isolated form Alexandrium catenella lab strain.</title>
        <authorList>
            <person name="Gajardo G."/>
            <person name="Ueki S."/>
            <person name="Maruyama F."/>
        </authorList>
    </citation>
    <scope>NUCLEOTIDE SEQUENCE [LARGE SCALE GENOMIC DNA]</scope>
    <source>
        <strain evidence="9 10">IFOP_LL358</strain>
    </source>
</reference>
<protein>
    <submittedName>
        <fullName evidence="9">Germination protein GerLB</fullName>
    </submittedName>
</protein>
<keyword evidence="5 8" id="KW-0812">Transmembrane</keyword>
<sequence>MKTVNYADGRISNRAIGFSIPSMIVAVGILTYPRLLASKTEAADGWVTLIIAGLISIIITWLIANIASKFPNQSFLDYASFLLSRPVAVGFSLLYIIICWFIVGYELAFIADISQHYLFDRTPSEFVILAFLLVIVYAVSGERNAVFRMCFGFMTFSVIATVVLVIMALPFGDFKHLLPIFTTDWKTYIKELPNGILSYTGAFILLFYMKLNRDPKNGPKSASVGMLVVIILYVAIYLSCIAVLGNVTTANTIYPLVELANTIHSAGLLDRIESLYFIIWNTTIFLTCILAYDVSVMIITDLFPKANKKYVAFGVSPIAFLLSILPANYYQLGLYATIISYSSVIVTILTILFLYIMYIFKRKKKQEIKP</sequence>
<dbReference type="EMBL" id="BSKO01000001">
    <property type="protein sequence ID" value="GLO65146.1"/>
    <property type="molecule type" value="Genomic_DNA"/>
</dbReference>
<dbReference type="Proteomes" id="UP001275436">
    <property type="component" value="Unassembled WGS sequence"/>
</dbReference>
<evidence type="ECO:0000256" key="2">
    <source>
        <dbReference type="ARBA" id="ARBA00007998"/>
    </source>
</evidence>
<proteinExistence type="inferred from homology"/>
<comment type="similarity">
    <text evidence="2">Belongs to the amino acid-polyamine-organocation (APC) superfamily. Spore germination protein (SGP) (TC 2.A.3.9) family.</text>
</comment>
<dbReference type="Pfam" id="PF03845">
    <property type="entry name" value="Spore_permease"/>
    <property type="match status" value="1"/>
</dbReference>
<keyword evidence="7 8" id="KW-0472">Membrane</keyword>
<feature type="transmembrane region" description="Helical" evidence="8">
    <location>
        <begin position="45"/>
        <end position="67"/>
    </location>
</feature>
<evidence type="ECO:0000256" key="6">
    <source>
        <dbReference type="ARBA" id="ARBA00022989"/>
    </source>
</evidence>
<feature type="transmembrane region" description="Helical" evidence="8">
    <location>
        <begin position="192"/>
        <end position="211"/>
    </location>
</feature>
<evidence type="ECO:0000256" key="3">
    <source>
        <dbReference type="ARBA" id="ARBA00022448"/>
    </source>
</evidence>
<feature type="transmembrane region" description="Helical" evidence="8">
    <location>
        <begin position="310"/>
        <end position="332"/>
    </location>
</feature>
<dbReference type="NCBIfam" id="TIGR00912">
    <property type="entry name" value="2A0309"/>
    <property type="match status" value="1"/>
</dbReference>
<keyword evidence="6 8" id="KW-1133">Transmembrane helix</keyword>
<dbReference type="PANTHER" id="PTHR34975">
    <property type="entry name" value="SPORE GERMINATION PROTEIN A2"/>
    <property type="match status" value="1"/>
</dbReference>
<feature type="transmembrane region" description="Helical" evidence="8">
    <location>
        <begin position="338"/>
        <end position="360"/>
    </location>
</feature>
<evidence type="ECO:0000256" key="4">
    <source>
        <dbReference type="ARBA" id="ARBA00022544"/>
    </source>
</evidence>
<dbReference type="Gene3D" id="1.20.1740.10">
    <property type="entry name" value="Amino acid/polyamine transporter I"/>
    <property type="match status" value="1"/>
</dbReference>
<evidence type="ECO:0000313" key="9">
    <source>
        <dbReference type="EMBL" id="GLO65146.1"/>
    </source>
</evidence>
<evidence type="ECO:0000256" key="1">
    <source>
        <dbReference type="ARBA" id="ARBA00004141"/>
    </source>
</evidence>
<feature type="transmembrane region" description="Helical" evidence="8">
    <location>
        <begin position="151"/>
        <end position="172"/>
    </location>
</feature>
<gene>
    <name evidence="9" type="primary">gerLB</name>
    <name evidence="9" type="ORF">MACH08_09300</name>
</gene>
<evidence type="ECO:0000256" key="8">
    <source>
        <dbReference type="SAM" id="Phobius"/>
    </source>
</evidence>
<dbReference type="InterPro" id="IPR004761">
    <property type="entry name" value="Spore_GerAB"/>
</dbReference>
<name>A0ABQ5TFZ7_9BACI</name>
<comment type="caution">
    <text evidence="9">The sequence shown here is derived from an EMBL/GenBank/DDBJ whole genome shotgun (WGS) entry which is preliminary data.</text>
</comment>
<accession>A0ABQ5TFZ7</accession>
<evidence type="ECO:0000256" key="5">
    <source>
        <dbReference type="ARBA" id="ARBA00022692"/>
    </source>
</evidence>
<feature type="transmembrane region" description="Helical" evidence="8">
    <location>
        <begin position="275"/>
        <end position="298"/>
    </location>
</feature>
<dbReference type="RefSeq" id="WP_317957772.1">
    <property type="nucleotide sequence ID" value="NZ_BSKO01000001.1"/>
</dbReference>
<feature type="transmembrane region" description="Helical" evidence="8">
    <location>
        <begin position="122"/>
        <end position="139"/>
    </location>
</feature>
<keyword evidence="3" id="KW-0813">Transport</keyword>
<dbReference type="PANTHER" id="PTHR34975:SF2">
    <property type="entry name" value="SPORE GERMINATION PROTEIN A2"/>
    <property type="match status" value="1"/>
</dbReference>
<keyword evidence="4" id="KW-0309">Germination</keyword>
<feature type="transmembrane region" description="Helical" evidence="8">
    <location>
        <begin position="87"/>
        <end position="110"/>
    </location>
</feature>
<evidence type="ECO:0000313" key="10">
    <source>
        <dbReference type="Proteomes" id="UP001275436"/>
    </source>
</evidence>
<evidence type="ECO:0000256" key="7">
    <source>
        <dbReference type="ARBA" id="ARBA00023136"/>
    </source>
</evidence>
<keyword evidence="10" id="KW-1185">Reference proteome</keyword>
<feature type="transmembrane region" description="Helical" evidence="8">
    <location>
        <begin position="223"/>
        <end position="245"/>
    </location>
</feature>
<feature type="transmembrane region" description="Helical" evidence="8">
    <location>
        <begin position="12"/>
        <end position="33"/>
    </location>
</feature>
<organism evidence="9 10">
    <name type="scientific">Oceanobacillus kimchii</name>
    <dbReference type="NCBI Taxonomy" id="746691"/>
    <lineage>
        <taxon>Bacteria</taxon>
        <taxon>Bacillati</taxon>
        <taxon>Bacillota</taxon>
        <taxon>Bacilli</taxon>
        <taxon>Bacillales</taxon>
        <taxon>Bacillaceae</taxon>
        <taxon>Oceanobacillus</taxon>
    </lineage>
</organism>
<comment type="subcellular location">
    <subcellularLocation>
        <location evidence="1">Membrane</location>
        <topology evidence="1">Multi-pass membrane protein</topology>
    </subcellularLocation>
</comment>